<keyword evidence="5 14" id="KW-0812">Transmembrane</keyword>
<evidence type="ECO:0000256" key="4">
    <source>
        <dbReference type="ARBA" id="ARBA00022679"/>
    </source>
</evidence>
<dbReference type="PANTHER" id="PTHR12560:SF0">
    <property type="entry name" value="LD18904P"/>
    <property type="match status" value="1"/>
</dbReference>
<keyword evidence="4" id="KW-0808">Transferase</keyword>
<dbReference type="SMART" id="SM00724">
    <property type="entry name" value="TLC"/>
    <property type="match status" value="1"/>
</dbReference>
<keyword evidence="7 14" id="KW-1133">Transmembrane helix</keyword>
<gene>
    <name evidence="16" type="ORF">KP79_PYT19236</name>
</gene>
<comment type="subcellular location">
    <subcellularLocation>
        <location evidence="1">Endoplasmic reticulum membrane</location>
        <topology evidence="1">Multi-pass membrane protein</topology>
    </subcellularLocation>
    <subcellularLocation>
        <location evidence="11 12">Nucleus</location>
    </subcellularLocation>
</comment>
<evidence type="ECO:0000256" key="11">
    <source>
        <dbReference type="PROSITE-ProRule" id="PRU00108"/>
    </source>
</evidence>
<dbReference type="GO" id="GO:0003677">
    <property type="term" value="F:DNA binding"/>
    <property type="evidence" value="ECO:0007669"/>
    <property type="project" value="UniProtKB-UniRule"/>
</dbReference>
<name>A0A210R5B9_MIZYE</name>
<dbReference type="PIRSF" id="PIRSF005225">
    <property type="entry name" value="LAG1_LAC1"/>
    <property type="match status" value="1"/>
</dbReference>
<dbReference type="InterPro" id="IPR001356">
    <property type="entry name" value="HD"/>
</dbReference>
<feature type="compositionally biased region" description="Basic and acidic residues" evidence="13">
    <location>
        <begin position="317"/>
        <end position="342"/>
    </location>
</feature>
<keyword evidence="9 14" id="KW-0472">Membrane</keyword>
<dbReference type="SUPFAM" id="SSF46689">
    <property type="entry name" value="Homeodomain-like"/>
    <property type="match status" value="1"/>
</dbReference>
<proteinExistence type="predicted"/>
<dbReference type="GO" id="GO:0005789">
    <property type="term" value="C:endoplasmic reticulum membrane"/>
    <property type="evidence" value="ECO:0007669"/>
    <property type="project" value="UniProtKB-SubCell"/>
</dbReference>
<dbReference type="Pfam" id="PF00046">
    <property type="entry name" value="Homeodomain"/>
    <property type="match status" value="1"/>
</dbReference>
<evidence type="ECO:0000256" key="12">
    <source>
        <dbReference type="RuleBase" id="RU000682"/>
    </source>
</evidence>
<evidence type="ECO:0000256" key="8">
    <source>
        <dbReference type="ARBA" id="ARBA00023098"/>
    </source>
</evidence>
<feature type="transmembrane region" description="Helical" evidence="14">
    <location>
        <begin position="282"/>
        <end position="308"/>
    </location>
</feature>
<dbReference type="GO" id="GO:0005634">
    <property type="term" value="C:nucleus"/>
    <property type="evidence" value="ECO:0007669"/>
    <property type="project" value="UniProtKB-SubCell"/>
</dbReference>
<keyword evidence="8" id="KW-0443">Lipid metabolism</keyword>
<dbReference type="InterPro" id="IPR009057">
    <property type="entry name" value="Homeodomain-like_sf"/>
</dbReference>
<evidence type="ECO:0000256" key="14">
    <source>
        <dbReference type="SAM" id="Phobius"/>
    </source>
</evidence>
<dbReference type="GO" id="GO:0046513">
    <property type="term" value="P:ceramide biosynthetic process"/>
    <property type="evidence" value="ECO:0007669"/>
    <property type="project" value="InterPro"/>
</dbReference>
<evidence type="ECO:0000256" key="9">
    <source>
        <dbReference type="ARBA" id="ARBA00023136"/>
    </source>
</evidence>
<dbReference type="CDD" id="cd00086">
    <property type="entry name" value="homeodomain"/>
    <property type="match status" value="1"/>
</dbReference>
<protein>
    <submittedName>
        <fullName evidence="16">Ceramide synthase 5</fullName>
    </submittedName>
</protein>
<dbReference type="GO" id="GO:0050291">
    <property type="term" value="F:sphingosine N-acyltransferase activity"/>
    <property type="evidence" value="ECO:0007669"/>
    <property type="project" value="InterPro"/>
</dbReference>
<dbReference type="FunFam" id="1.10.10.60:FF:000020">
    <property type="entry name" value="Ceramide synthase 5"/>
    <property type="match status" value="1"/>
</dbReference>
<accession>A0A210R5B9</accession>
<keyword evidence="6" id="KW-0256">Endoplasmic reticulum</keyword>
<dbReference type="InterPro" id="IPR016439">
    <property type="entry name" value="Lag1/Lac1-like"/>
</dbReference>
<keyword evidence="11 12" id="KW-0238">DNA-binding</keyword>
<keyword evidence="11 12" id="KW-0371">Homeobox</keyword>
<evidence type="ECO:0000256" key="1">
    <source>
        <dbReference type="ARBA" id="ARBA00004477"/>
    </source>
</evidence>
<feature type="domain" description="Homeobox" evidence="15">
    <location>
        <begin position="88"/>
        <end position="131"/>
    </location>
</feature>
<feature type="transmembrane region" description="Helical" evidence="14">
    <location>
        <begin position="159"/>
        <end position="178"/>
    </location>
</feature>
<evidence type="ECO:0000256" key="7">
    <source>
        <dbReference type="ARBA" id="ARBA00022989"/>
    </source>
</evidence>
<dbReference type="Proteomes" id="UP000242188">
    <property type="component" value="Unassembled WGS sequence"/>
</dbReference>
<organism evidence="16 17">
    <name type="scientific">Mizuhopecten yessoensis</name>
    <name type="common">Japanese scallop</name>
    <name type="synonym">Patinopecten yessoensis</name>
    <dbReference type="NCBI Taxonomy" id="6573"/>
    <lineage>
        <taxon>Eukaryota</taxon>
        <taxon>Metazoa</taxon>
        <taxon>Spiralia</taxon>
        <taxon>Lophotrochozoa</taxon>
        <taxon>Mollusca</taxon>
        <taxon>Bivalvia</taxon>
        <taxon>Autobranchia</taxon>
        <taxon>Pteriomorphia</taxon>
        <taxon>Pectinida</taxon>
        <taxon>Pectinoidea</taxon>
        <taxon>Pectinidae</taxon>
        <taxon>Mizuhopecten</taxon>
    </lineage>
</organism>
<comment type="catalytic activity">
    <reaction evidence="10">
        <text>sphinganine + octadecanoyl-CoA = N-(octadecanoyl)-sphinganine + CoA + H(+)</text>
        <dbReference type="Rhea" id="RHEA:36547"/>
        <dbReference type="ChEBI" id="CHEBI:15378"/>
        <dbReference type="ChEBI" id="CHEBI:57287"/>
        <dbReference type="ChEBI" id="CHEBI:57394"/>
        <dbReference type="ChEBI" id="CHEBI:57817"/>
        <dbReference type="ChEBI" id="CHEBI:67033"/>
    </reaction>
    <physiologicalReaction direction="left-to-right" evidence="10">
        <dbReference type="Rhea" id="RHEA:36548"/>
    </physiologicalReaction>
</comment>
<dbReference type="UniPathway" id="UPA00222"/>
<evidence type="ECO:0000256" key="2">
    <source>
        <dbReference type="ARBA" id="ARBA00004760"/>
    </source>
</evidence>
<comment type="pathway">
    <text evidence="2">Lipid metabolism; sphingolipid metabolism.</text>
</comment>
<keyword evidence="11 12" id="KW-0539">Nucleus</keyword>
<dbReference type="PANTHER" id="PTHR12560">
    <property type="entry name" value="LONGEVITY ASSURANCE FACTOR 1 LAG1"/>
    <property type="match status" value="1"/>
</dbReference>
<feature type="transmembrane region" description="Helical" evidence="14">
    <location>
        <begin position="190"/>
        <end position="218"/>
    </location>
</feature>
<evidence type="ECO:0000256" key="5">
    <source>
        <dbReference type="ARBA" id="ARBA00022692"/>
    </source>
</evidence>
<dbReference type="Gene3D" id="1.10.10.60">
    <property type="entry name" value="Homeodomain-like"/>
    <property type="match status" value="1"/>
</dbReference>
<evidence type="ECO:0000256" key="10">
    <source>
        <dbReference type="ARBA" id="ARBA00049036"/>
    </source>
</evidence>
<dbReference type="AlphaFoldDB" id="A0A210R5B9"/>
<dbReference type="Pfam" id="PF03798">
    <property type="entry name" value="TRAM_LAG1_CLN8"/>
    <property type="match status" value="1"/>
</dbReference>
<feature type="transmembrane region" description="Helical" evidence="14">
    <location>
        <begin position="42"/>
        <end position="60"/>
    </location>
</feature>
<comment type="caution">
    <text evidence="16">The sequence shown here is derived from an EMBL/GenBank/DDBJ whole genome shotgun (WGS) entry which is preliminary data.</text>
</comment>
<dbReference type="PROSITE" id="PS50071">
    <property type="entry name" value="HOMEOBOX_2"/>
    <property type="match status" value="1"/>
</dbReference>
<evidence type="ECO:0000256" key="3">
    <source>
        <dbReference type="ARBA" id="ARBA00004991"/>
    </source>
</evidence>
<feature type="DNA-binding region" description="Homeobox" evidence="11">
    <location>
        <begin position="90"/>
        <end position="132"/>
    </location>
</feature>
<dbReference type="SMART" id="SM00389">
    <property type="entry name" value="HOX"/>
    <property type="match status" value="1"/>
</dbReference>
<evidence type="ECO:0000313" key="16">
    <source>
        <dbReference type="EMBL" id="OWF56267.1"/>
    </source>
</evidence>
<dbReference type="EMBL" id="NEDP02000228">
    <property type="protein sequence ID" value="OWF56267.1"/>
    <property type="molecule type" value="Genomic_DNA"/>
</dbReference>
<feature type="transmembrane region" description="Helical" evidence="14">
    <location>
        <begin position="239"/>
        <end position="262"/>
    </location>
</feature>
<evidence type="ECO:0000313" key="17">
    <source>
        <dbReference type="Proteomes" id="UP000242188"/>
    </source>
</evidence>
<evidence type="ECO:0000259" key="15">
    <source>
        <dbReference type="PROSITE" id="PS50071"/>
    </source>
</evidence>
<dbReference type="InterPro" id="IPR006634">
    <property type="entry name" value="TLC-dom"/>
</dbReference>
<dbReference type="OrthoDB" id="537032at2759"/>
<evidence type="ECO:0000256" key="13">
    <source>
        <dbReference type="SAM" id="MobiDB-lite"/>
    </source>
</evidence>
<comment type="pathway">
    <text evidence="3">Sphingolipid metabolism.</text>
</comment>
<sequence>MANFQALRDWFWDEKFWLLSNATWDDFENPPPGVYYPLERHILLPSLLIGVLLIGIRLAYERLLVIPFALYMGLTFKKHYAVEKNPSLEAVYATDKYPEQDQVQELSKKTSLTERQIQRWFRHRRSREMPGRMQKFRECSRHGCGDWHLRGTCHVSNDVFWFYTIELAFYWNLVFTVLSDHKRKDSTQMFIHHMVTIALIYFSFAINTVRIGALVIVVHDSVDLWMAGAKMANYLKKDTLTDTMFGIFFVVWLLTRLYIYPFKMVWSASFESLQYQAMWPSYWLLNGLLWILQVLHVIWTFMILRIVLNKFTGEKKVKDVRSDTEESTGKEEEGEKSQERDVIVNGSPTLRSPDSVGRRKKCKA</sequence>
<reference evidence="16 17" key="1">
    <citation type="journal article" date="2017" name="Nat. Ecol. Evol.">
        <title>Scallop genome provides insights into evolution of bilaterian karyotype and development.</title>
        <authorList>
            <person name="Wang S."/>
            <person name="Zhang J."/>
            <person name="Jiao W."/>
            <person name="Li J."/>
            <person name="Xun X."/>
            <person name="Sun Y."/>
            <person name="Guo X."/>
            <person name="Huan P."/>
            <person name="Dong B."/>
            <person name="Zhang L."/>
            <person name="Hu X."/>
            <person name="Sun X."/>
            <person name="Wang J."/>
            <person name="Zhao C."/>
            <person name="Wang Y."/>
            <person name="Wang D."/>
            <person name="Huang X."/>
            <person name="Wang R."/>
            <person name="Lv J."/>
            <person name="Li Y."/>
            <person name="Zhang Z."/>
            <person name="Liu B."/>
            <person name="Lu W."/>
            <person name="Hui Y."/>
            <person name="Liang J."/>
            <person name="Zhou Z."/>
            <person name="Hou R."/>
            <person name="Li X."/>
            <person name="Liu Y."/>
            <person name="Li H."/>
            <person name="Ning X."/>
            <person name="Lin Y."/>
            <person name="Zhao L."/>
            <person name="Xing Q."/>
            <person name="Dou J."/>
            <person name="Li Y."/>
            <person name="Mao J."/>
            <person name="Guo H."/>
            <person name="Dou H."/>
            <person name="Li T."/>
            <person name="Mu C."/>
            <person name="Jiang W."/>
            <person name="Fu Q."/>
            <person name="Fu X."/>
            <person name="Miao Y."/>
            <person name="Liu J."/>
            <person name="Yu Q."/>
            <person name="Li R."/>
            <person name="Liao H."/>
            <person name="Li X."/>
            <person name="Kong Y."/>
            <person name="Jiang Z."/>
            <person name="Chourrout D."/>
            <person name="Li R."/>
            <person name="Bao Z."/>
        </authorList>
    </citation>
    <scope>NUCLEOTIDE SEQUENCE [LARGE SCALE GENOMIC DNA]</scope>
    <source>
        <strain evidence="16 17">PY_sf001</strain>
    </source>
</reference>
<evidence type="ECO:0000256" key="6">
    <source>
        <dbReference type="ARBA" id="ARBA00022824"/>
    </source>
</evidence>
<feature type="region of interest" description="Disordered" evidence="13">
    <location>
        <begin position="317"/>
        <end position="364"/>
    </location>
</feature>
<keyword evidence="17" id="KW-1185">Reference proteome</keyword>